<gene>
    <name evidence="1" type="ORF">Afe05nite_00390</name>
</gene>
<dbReference type="AlphaFoldDB" id="A0A919IX21"/>
<accession>A0A919IX21</accession>
<comment type="caution">
    <text evidence="1">The sequence shown here is derived from an EMBL/GenBank/DDBJ whole genome shotgun (WGS) entry which is preliminary data.</text>
</comment>
<reference evidence="1" key="1">
    <citation type="submission" date="2021-01" db="EMBL/GenBank/DDBJ databases">
        <title>Whole genome shotgun sequence of Actinoplanes ferrugineus NBRC 15555.</title>
        <authorList>
            <person name="Komaki H."/>
            <person name="Tamura T."/>
        </authorList>
    </citation>
    <scope>NUCLEOTIDE SEQUENCE</scope>
    <source>
        <strain evidence="1">NBRC 15555</strain>
    </source>
</reference>
<dbReference type="RefSeq" id="WP_203814842.1">
    <property type="nucleotide sequence ID" value="NZ_BAAABP010000014.1"/>
</dbReference>
<protein>
    <submittedName>
        <fullName evidence="1">Uncharacterized protein</fullName>
    </submittedName>
</protein>
<sequence length="70" mass="7750">MDTTNGSTDPEYLLRIERLSHAIVEEAAREGWLAFDSAKGVGATPLQSAVNELARHLRFVHFRGDGCVEH</sequence>
<keyword evidence="2" id="KW-1185">Reference proteome</keyword>
<dbReference type="EMBL" id="BOMM01000001">
    <property type="protein sequence ID" value="GIE08199.1"/>
    <property type="molecule type" value="Genomic_DNA"/>
</dbReference>
<evidence type="ECO:0000313" key="1">
    <source>
        <dbReference type="EMBL" id="GIE08199.1"/>
    </source>
</evidence>
<organism evidence="1 2">
    <name type="scientific">Paractinoplanes ferrugineus</name>
    <dbReference type="NCBI Taxonomy" id="113564"/>
    <lineage>
        <taxon>Bacteria</taxon>
        <taxon>Bacillati</taxon>
        <taxon>Actinomycetota</taxon>
        <taxon>Actinomycetes</taxon>
        <taxon>Micromonosporales</taxon>
        <taxon>Micromonosporaceae</taxon>
        <taxon>Paractinoplanes</taxon>
    </lineage>
</organism>
<evidence type="ECO:0000313" key="2">
    <source>
        <dbReference type="Proteomes" id="UP000598174"/>
    </source>
</evidence>
<dbReference type="Proteomes" id="UP000598174">
    <property type="component" value="Unassembled WGS sequence"/>
</dbReference>
<proteinExistence type="predicted"/>
<name>A0A919IX21_9ACTN</name>